<dbReference type="Proteomes" id="UP000287798">
    <property type="component" value="Unassembled WGS sequence"/>
</dbReference>
<evidence type="ECO:0000313" key="7">
    <source>
        <dbReference type="EMBL" id="RRQ21160.1"/>
    </source>
</evidence>
<comment type="caution">
    <text evidence="7">The sequence shown here is derived from an EMBL/GenBank/DDBJ whole genome shotgun (WGS) entry which is preliminary data.</text>
</comment>
<evidence type="ECO:0000256" key="2">
    <source>
        <dbReference type="ARBA" id="ARBA00023015"/>
    </source>
</evidence>
<dbReference type="GO" id="GO:0003677">
    <property type="term" value="F:DNA binding"/>
    <property type="evidence" value="ECO:0007669"/>
    <property type="project" value="UniProtKB-KW"/>
</dbReference>
<dbReference type="InterPro" id="IPR005119">
    <property type="entry name" value="LysR_subst-bd"/>
</dbReference>
<dbReference type="OrthoDB" id="5297026at2"/>
<keyword evidence="5" id="KW-0804">Transcription</keyword>
<dbReference type="PANTHER" id="PTHR30346:SF26">
    <property type="entry name" value="HYDROGEN PEROXIDE-INDUCIBLE GENES ACTIVATOR"/>
    <property type="match status" value="1"/>
</dbReference>
<reference evidence="7 8" key="1">
    <citation type="journal article" date="2010" name="Int. J. Syst. Evol. Microbiol.">
        <title>Thiohalobacter thiocyanaticus gen. nov., sp. nov., a moderately halophilic, sulfur-oxidizing gammaproteobacterium from hypersaline lakes, that utilizes thiocyanate.</title>
        <authorList>
            <person name="Sorokin D.Y."/>
            <person name="Kovaleva O.L."/>
            <person name="Tourova T.P."/>
            <person name="Muyzer G."/>
        </authorList>
    </citation>
    <scope>NUCLEOTIDE SEQUENCE [LARGE SCALE GENOMIC DNA]</scope>
    <source>
        <strain evidence="7 8">Hrh1</strain>
    </source>
</reference>
<dbReference type="SUPFAM" id="SSF53850">
    <property type="entry name" value="Periplasmic binding protein-like II"/>
    <property type="match status" value="1"/>
</dbReference>
<dbReference type="InterPro" id="IPR000847">
    <property type="entry name" value="LysR_HTH_N"/>
</dbReference>
<dbReference type="Gene3D" id="1.10.10.10">
    <property type="entry name" value="Winged helix-like DNA-binding domain superfamily/Winged helix DNA-binding domain"/>
    <property type="match status" value="1"/>
</dbReference>
<dbReference type="PROSITE" id="PS50931">
    <property type="entry name" value="HTH_LYSR"/>
    <property type="match status" value="1"/>
</dbReference>
<dbReference type="CDD" id="cd08411">
    <property type="entry name" value="PBP2_OxyR"/>
    <property type="match status" value="1"/>
</dbReference>
<name>A0A426QHE5_9GAMM</name>
<evidence type="ECO:0000313" key="8">
    <source>
        <dbReference type="Proteomes" id="UP000287798"/>
    </source>
</evidence>
<dbReference type="PANTHER" id="PTHR30346">
    <property type="entry name" value="TRANSCRIPTIONAL DUAL REGULATOR HCAR-RELATED"/>
    <property type="match status" value="1"/>
</dbReference>
<dbReference type="RefSeq" id="WP_125180376.1">
    <property type="nucleotide sequence ID" value="NZ_QZMU01000001.1"/>
</dbReference>
<proteinExistence type="inferred from homology"/>
<evidence type="ECO:0000256" key="1">
    <source>
        <dbReference type="ARBA" id="ARBA00009437"/>
    </source>
</evidence>
<evidence type="ECO:0000259" key="6">
    <source>
        <dbReference type="PROSITE" id="PS50931"/>
    </source>
</evidence>
<keyword evidence="8" id="KW-1185">Reference proteome</keyword>
<feature type="domain" description="HTH lysR-type" evidence="6">
    <location>
        <begin position="1"/>
        <end position="58"/>
    </location>
</feature>
<dbReference type="AlphaFoldDB" id="A0A426QHE5"/>
<protein>
    <submittedName>
        <fullName evidence="7">LysR family transcriptional regulator</fullName>
    </submittedName>
</protein>
<keyword evidence="2" id="KW-0805">Transcription regulation</keyword>
<evidence type="ECO:0000256" key="4">
    <source>
        <dbReference type="ARBA" id="ARBA00023159"/>
    </source>
</evidence>
<dbReference type="GO" id="GO:0003700">
    <property type="term" value="F:DNA-binding transcription factor activity"/>
    <property type="evidence" value="ECO:0007669"/>
    <property type="project" value="InterPro"/>
</dbReference>
<dbReference type="Pfam" id="PF00126">
    <property type="entry name" value="HTH_1"/>
    <property type="match status" value="1"/>
</dbReference>
<dbReference type="Gene3D" id="3.40.190.10">
    <property type="entry name" value="Periplasmic binding protein-like II"/>
    <property type="match status" value="2"/>
</dbReference>
<dbReference type="SUPFAM" id="SSF46785">
    <property type="entry name" value="Winged helix' DNA-binding domain"/>
    <property type="match status" value="1"/>
</dbReference>
<accession>A0A426QHE5</accession>
<keyword evidence="4" id="KW-0010">Activator</keyword>
<dbReference type="PRINTS" id="PR00039">
    <property type="entry name" value="HTHLYSR"/>
</dbReference>
<dbReference type="EMBL" id="QZMU01000001">
    <property type="protein sequence ID" value="RRQ21160.1"/>
    <property type="molecule type" value="Genomic_DNA"/>
</dbReference>
<comment type="similarity">
    <text evidence="1">Belongs to the LysR transcriptional regulatory family.</text>
</comment>
<dbReference type="InterPro" id="IPR036388">
    <property type="entry name" value="WH-like_DNA-bd_sf"/>
</dbReference>
<dbReference type="InterPro" id="IPR036390">
    <property type="entry name" value="WH_DNA-bd_sf"/>
</dbReference>
<dbReference type="GO" id="GO:0032993">
    <property type="term" value="C:protein-DNA complex"/>
    <property type="evidence" value="ECO:0007669"/>
    <property type="project" value="TreeGrafter"/>
</dbReference>
<evidence type="ECO:0000256" key="3">
    <source>
        <dbReference type="ARBA" id="ARBA00023125"/>
    </source>
</evidence>
<gene>
    <name evidence="7" type="ORF">D6C00_03775</name>
</gene>
<sequence>MNLRDLKYIIAVAETRHFGHAAERCFVSQPTLSGQIKKLEDELGVAIFERTNRSVEVTPIGNQILDHARRILEQADAITQLARAHQDPIAGPLRIGAIPTISPYLMPLILKPLRKQHPTLRPVLSEELTDVLLQRLRDHEIDVALLATPVDEHDLEVIPLYDEPFWIAYPREHPFYTRERIRLHDLDGENLLLLAEGHCLARQAMDVCHIKQRQDQGELADLRAASLETLIQLVGAGYGVTLVPALAMRGSWTTGSGVVAQPLAIADASRRVVLVLRRSFPRRPAAEALAAVILAQLPNTVQPVSGRRNKRRASRPK</sequence>
<keyword evidence="3" id="KW-0238">DNA-binding</keyword>
<organism evidence="7 8">
    <name type="scientific">Thiohalobacter thiocyanaticus</name>
    <dbReference type="NCBI Taxonomy" id="585455"/>
    <lineage>
        <taxon>Bacteria</taxon>
        <taxon>Pseudomonadati</taxon>
        <taxon>Pseudomonadota</taxon>
        <taxon>Gammaproteobacteria</taxon>
        <taxon>Thiohalobacterales</taxon>
        <taxon>Thiohalobacteraceae</taxon>
        <taxon>Thiohalobacter</taxon>
    </lineage>
</organism>
<evidence type="ECO:0000256" key="5">
    <source>
        <dbReference type="ARBA" id="ARBA00023163"/>
    </source>
</evidence>
<dbReference type="Pfam" id="PF03466">
    <property type="entry name" value="LysR_substrate"/>
    <property type="match status" value="1"/>
</dbReference>
<dbReference type="FunFam" id="1.10.10.10:FF:000001">
    <property type="entry name" value="LysR family transcriptional regulator"/>
    <property type="match status" value="1"/>
</dbReference>